<proteinExistence type="predicted"/>
<dbReference type="RefSeq" id="WP_091486544.1">
    <property type="nucleotide sequence ID" value="NZ_LT629692.1"/>
</dbReference>
<dbReference type="Gene3D" id="3.40.50.1820">
    <property type="entry name" value="alpha/beta hydrolase"/>
    <property type="match status" value="1"/>
</dbReference>
<dbReference type="InterPro" id="IPR049492">
    <property type="entry name" value="BD-FAE-like_dom"/>
</dbReference>
<dbReference type="EMBL" id="LT629692">
    <property type="protein sequence ID" value="SDG60448.1"/>
    <property type="molecule type" value="Genomic_DNA"/>
</dbReference>
<name>A0A1G7VLK4_9MICO</name>
<sequence>MGSLSEIDFAQPVGFRPLSLDLRTPDDQGGAVAPLIVFVHGGGWRIGSRKMFCPSMVDDDPFERIVAAGFAVASVEYRLSAEAVFPAQTEDVAAALGWLRAHGDRYDYDPSRVVLWGESAGATLAALVGLQDAAVRGIIDWYGPSDLPAMGAQLGNADDPASREAQWLGASAGADPERARAASPVAHVVAGAPPFLIAHGLADEAVPFAQSELLAARLAEVGTPVELELVPGAGHMWHGDDVDRRGLLDRAIAFAHRATA</sequence>
<keyword evidence="1" id="KW-0378">Hydrolase</keyword>
<dbReference type="InterPro" id="IPR029058">
    <property type="entry name" value="AB_hydrolase_fold"/>
</dbReference>
<evidence type="ECO:0000256" key="1">
    <source>
        <dbReference type="ARBA" id="ARBA00022801"/>
    </source>
</evidence>
<feature type="domain" description="BD-FAE-like" evidence="2">
    <location>
        <begin position="20"/>
        <end position="218"/>
    </location>
</feature>
<reference evidence="3 4" key="1">
    <citation type="submission" date="2016-10" db="EMBL/GenBank/DDBJ databases">
        <authorList>
            <person name="de Groot N.N."/>
        </authorList>
    </citation>
    <scope>NUCLEOTIDE SEQUENCE [LARGE SCALE GENOMIC DNA]</scope>
    <source>
        <strain evidence="3 4">DSM 23142</strain>
    </source>
</reference>
<dbReference type="STRING" id="370764.SAMN04489810_0749"/>
<keyword evidence="4" id="KW-1185">Reference proteome</keyword>
<dbReference type="Pfam" id="PF20434">
    <property type="entry name" value="BD-FAE"/>
    <property type="match status" value="1"/>
</dbReference>
<dbReference type="InterPro" id="IPR050300">
    <property type="entry name" value="GDXG_lipolytic_enzyme"/>
</dbReference>
<dbReference type="PANTHER" id="PTHR48081:SF13">
    <property type="entry name" value="ALPHA_BETA HYDROLASE"/>
    <property type="match status" value="1"/>
</dbReference>
<dbReference type="GO" id="GO:0016787">
    <property type="term" value="F:hydrolase activity"/>
    <property type="evidence" value="ECO:0007669"/>
    <property type="project" value="UniProtKB-KW"/>
</dbReference>
<dbReference type="OrthoDB" id="9803828at2"/>
<gene>
    <name evidence="3" type="ORF">SAMN04489810_0749</name>
</gene>
<evidence type="ECO:0000313" key="4">
    <source>
        <dbReference type="Proteomes" id="UP000199009"/>
    </source>
</evidence>
<dbReference type="AlphaFoldDB" id="A0A1G7VLK4"/>
<protein>
    <submittedName>
        <fullName evidence="3">Acetyl esterase/lipase</fullName>
    </submittedName>
</protein>
<organism evidence="3 4">
    <name type="scientific">Microbacterium pygmaeum</name>
    <dbReference type="NCBI Taxonomy" id="370764"/>
    <lineage>
        <taxon>Bacteria</taxon>
        <taxon>Bacillati</taxon>
        <taxon>Actinomycetota</taxon>
        <taxon>Actinomycetes</taxon>
        <taxon>Micrococcales</taxon>
        <taxon>Microbacteriaceae</taxon>
        <taxon>Microbacterium</taxon>
    </lineage>
</organism>
<accession>A0A1G7VLK4</accession>
<dbReference type="SUPFAM" id="SSF53474">
    <property type="entry name" value="alpha/beta-Hydrolases"/>
    <property type="match status" value="1"/>
</dbReference>
<evidence type="ECO:0000259" key="2">
    <source>
        <dbReference type="Pfam" id="PF20434"/>
    </source>
</evidence>
<dbReference type="PANTHER" id="PTHR48081">
    <property type="entry name" value="AB HYDROLASE SUPERFAMILY PROTEIN C4A8.06C"/>
    <property type="match status" value="1"/>
</dbReference>
<dbReference type="Proteomes" id="UP000199009">
    <property type="component" value="Chromosome I"/>
</dbReference>
<evidence type="ECO:0000313" key="3">
    <source>
        <dbReference type="EMBL" id="SDG60448.1"/>
    </source>
</evidence>